<evidence type="ECO:0000313" key="2">
    <source>
        <dbReference type="Proteomes" id="UP000237846"/>
    </source>
</evidence>
<dbReference type="EMBL" id="PVZC01000001">
    <property type="protein sequence ID" value="PRY02373.1"/>
    <property type="molecule type" value="Genomic_DNA"/>
</dbReference>
<comment type="caution">
    <text evidence="1">The sequence shown here is derived from an EMBL/GenBank/DDBJ whole genome shotgun (WGS) entry which is preliminary data.</text>
</comment>
<proteinExistence type="predicted"/>
<keyword evidence="2" id="KW-1185">Reference proteome</keyword>
<dbReference type="RefSeq" id="WP_425428022.1">
    <property type="nucleotide sequence ID" value="NZ_PVZC01000001.1"/>
</dbReference>
<accession>A0A2T0QEU6</accession>
<name>A0A2T0QEU6_9ACTN</name>
<evidence type="ECO:0000313" key="1">
    <source>
        <dbReference type="EMBL" id="PRY02373.1"/>
    </source>
</evidence>
<dbReference type="Proteomes" id="UP000237846">
    <property type="component" value="Unassembled WGS sequence"/>
</dbReference>
<organism evidence="1 2">
    <name type="scientific">Allonocardiopsis opalescens</name>
    <dbReference type="NCBI Taxonomy" id="1144618"/>
    <lineage>
        <taxon>Bacteria</taxon>
        <taxon>Bacillati</taxon>
        <taxon>Actinomycetota</taxon>
        <taxon>Actinomycetes</taxon>
        <taxon>Streptosporangiales</taxon>
        <taxon>Allonocardiopsis</taxon>
    </lineage>
</organism>
<protein>
    <submittedName>
        <fullName evidence="1">Uncharacterized protein</fullName>
    </submittedName>
</protein>
<sequence>MDDARTRMVRELLEGSAWVDRTRAFARTLGSAGHDPGGLLLVGTPVEEPWHLTAHLADEARWSGRPELEPTLVRHRVPPGAPGHLAVGLRRLEAARRGETVFVVAPDDSGEALLERVHDARRAGATVLALESGDRELRGLAHEALTVAAGPEGPWPRAALRPDGLVVPGPLAFETAQHLVSLAAGETPARSGAWRGFTDRLSRLLDVVSGPVRTG</sequence>
<gene>
    <name evidence="1" type="ORF">CLV72_101975</name>
</gene>
<dbReference type="AlphaFoldDB" id="A0A2T0QEU6"/>
<reference evidence="1 2" key="1">
    <citation type="submission" date="2018-03" db="EMBL/GenBank/DDBJ databases">
        <title>Genomic Encyclopedia of Archaeal and Bacterial Type Strains, Phase II (KMG-II): from individual species to whole genera.</title>
        <authorList>
            <person name="Goeker M."/>
        </authorList>
    </citation>
    <scope>NUCLEOTIDE SEQUENCE [LARGE SCALE GENOMIC DNA]</scope>
    <source>
        <strain evidence="1 2">DSM 45601</strain>
    </source>
</reference>